<keyword evidence="1" id="KW-1133">Transmembrane helix</keyword>
<feature type="transmembrane region" description="Helical" evidence="1">
    <location>
        <begin position="12"/>
        <end position="32"/>
    </location>
</feature>
<name>A0ABV1KB57_9PSEU</name>
<comment type="caution">
    <text evidence="2">The sequence shown here is derived from an EMBL/GenBank/DDBJ whole genome shotgun (WGS) entry which is preliminary data.</text>
</comment>
<dbReference type="EMBL" id="JBEDNQ010000005">
    <property type="protein sequence ID" value="MEQ3551391.1"/>
    <property type="molecule type" value="Genomic_DNA"/>
</dbReference>
<gene>
    <name evidence="2" type="ORF">WIS52_13015</name>
</gene>
<dbReference type="RefSeq" id="WP_349298471.1">
    <property type="nucleotide sequence ID" value="NZ_JBEDNQ010000005.1"/>
</dbReference>
<evidence type="ECO:0000256" key="1">
    <source>
        <dbReference type="SAM" id="Phobius"/>
    </source>
</evidence>
<evidence type="ECO:0000313" key="2">
    <source>
        <dbReference type="EMBL" id="MEQ3551391.1"/>
    </source>
</evidence>
<feature type="transmembrane region" description="Helical" evidence="1">
    <location>
        <begin position="146"/>
        <end position="164"/>
    </location>
</feature>
<protein>
    <submittedName>
        <fullName evidence="2">DUF6790 family protein</fullName>
    </submittedName>
</protein>
<dbReference type="Pfam" id="PF20589">
    <property type="entry name" value="DUF6790"/>
    <property type="match status" value="1"/>
</dbReference>
<evidence type="ECO:0000313" key="3">
    <source>
        <dbReference type="Proteomes" id="UP001494902"/>
    </source>
</evidence>
<keyword evidence="1" id="KW-0812">Transmembrane</keyword>
<proteinExistence type="predicted"/>
<feature type="transmembrane region" description="Helical" evidence="1">
    <location>
        <begin position="114"/>
        <end position="134"/>
    </location>
</feature>
<keyword evidence="3" id="KW-1185">Reference proteome</keyword>
<accession>A0ABV1KB57</accession>
<keyword evidence="1" id="KW-0472">Membrane</keyword>
<reference evidence="2 3" key="1">
    <citation type="submission" date="2024-03" db="EMBL/GenBank/DDBJ databases">
        <title>Draft genome sequence of Pseudonocardia nematodicida JCM 31783.</title>
        <authorList>
            <person name="Butdee W."/>
            <person name="Duangmal K."/>
        </authorList>
    </citation>
    <scope>NUCLEOTIDE SEQUENCE [LARGE SCALE GENOMIC DNA]</scope>
    <source>
        <strain evidence="2 3">JCM 31783</strain>
    </source>
</reference>
<dbReference type="Proteomes" id="UP001494902">
    <property type="component" value="Unassembled WGS sequence"/>
</dbReference>
<sequence length="191" mass="20402">MIAAVITSVLENFTVTLFVVGLVAAGISIAVHRRERTAATVTGALLDWFLFFSVGVSFAYNAVLHSFFGDFTASVIGWPQSPFQLEVAFASLGFALVGFLAFPRRAHIGVKLAAVLGVTPFLWGAAGGHIYQLVVFGNHAPGNSGAILWSDLLLPAFGLIAVWAHHYTTTRVDPVGRHVRTPADPRESAVN</sequence>
<feature type="transmembrane region" description="Helical" evidence="1">
    <location>
        <begin position="44"/>
        <end position="63"/>
    </location>
</feature>
<dbReference type="InterPro" id="IPR046740">
    <property type="entry name" value="DUF6790"/>
</dbReference>
<organism evidence="2 3">
    <name type="scientific">Pseudonocardia nematodicida</name>
    <dbReference type="NCBI Taxonomy" id="1206997"/>
    <lineage>
        <taxon>Bacteria</taxon>
        <taxon>Bacillati</taxon>
        <taxon>Actinomycetota</taxon>
        <taxon>Actinomycetes</taxon>
        <taxon>Pseudonocardiales</taxon>
        <taxon>Pseudonocardiaceae</taxon>
        <taxon>Pseudonocardia</taxon>
    </lineage>
</organism>
<feature type="transmembrane region" description="Helical" evidence="1">
    <location>
        <begin position="83"/>
        <end position="102"/>
    </location>
</feature>